<sequence>MSATTYTNTSFAVLGLNGNITPYIIDALSKHPGVKKLIVLSRPSSSASKPSSLPANVELIQVDYNDHAALIDIFKKNATDVVISTLSNAAIWDAQKKSALAAKEAGVKLFAPSEYGIVTIGLAGKGPRGNPLADKDEFAEYLKSIELPYARFFTGMWLRYAPWAIGYDANQKVNILGKGETPISFTAEEDTAGFIAHITTTLPLSKLSNAHFRLEGERLTIRQIAEKLDKPIEYVQAIPGSNSELRTAIVSQCEKGAGSTGWDHLKQEENPKDSEEGAGSANKLWEGHVWKKLEDVVKL</sequence>
<evidence type="ECO:0000256" key="3">
    <source>
        <dbReference type="ARBA" id="ARBA00023002"/>
    </source>
</evidence>
<feature type="region of interest" description="Disordered" evidence="4">
    <location>
        <begin position="258"/>
        <end position="281"/>
    </location>
</feature>
<keyword evidence="3" id="KW-0560">Oxidoreductase</keyword>
<evidence type="ECO:0000256" key="2">
    <source>
        <dbReference type="ARBA" id="ARBA00022857"/>
    </source>
</evidence>
<reference evidence="6 7" key="1">
    <citation type="submission" date="2024-01" db="EMBL/GenBank/DDBJ databases">
        <title>A draft genome for the cacao thread blight pathogen Marasmiellus scandens.</title>
        <authorList>
            <person name="Baruah I.K."/>
            <person name="Leung J."/>
            <person name="Bukari Y."/>
            <person name="Amoako-Attah I."/>
            <person name="Meinhardt L.W."/>
            <person name="Bailey B.A."/>
            <person name="Cohen S.P."/>
        </authorList>
    </citation>
    <scope>NUCLEOTIDE SEQUENCE [LARGE SCALE GENOMIC DNA]</scope>
    <source>
        <strain evidence="6 7">GH-19</strain>
    </source>
</reference>
<dbReference type="PANTHER" id="PTHR47706:SF4">
    <property type="entry name" value="NMRA-LIKE DOMAIN-CONTAINING PROTEIN"/>
    <property type="match status" value="1"/>
</dbReference>
<dbReference type="EMBL" id="JBANRG010000015">
    <property type="protein sequence ID" value="KAK7460421.1"/>
    <property type="molecule type" value="Genomic_DNA"/>
</dbReference>
<protein>
    <recommendedName>
        <fullName evidence="5">NmrA-like domain-containing protein</fullName>
    </recommendedName>
</protein>
<keyword evidence="7" id="KW-1185">Reference proteome</keyword>
<dbReference type="InterPro" id="IPR008030">
    <property type="entry name" value="NmrA-like"/>
</dbReference>
<dbReference type="Pfam" id="PF05368">
    <property type="entry name" value="NmrA"/>
    <property type="match status" value="1"/>
</dbReference>
<dbReference type="InterPro" id="IPR051609">
    <property type="entry name" value="NmrA/Isoflavone_reductase-like"/>
</dbReference>
<organism evidence="6 7">
    <name type="scientific">Marasmiellus scandens</name>
    <dbReference type="NCBI Taxonomy" id="2682957"/>
    <lineage>
        <taxon>Eukaryota</taxon>
        <taxon>Fungi</taxon>
        <taxon>Dikarya</taxon>
        <taxon>Basidiomycota</taxon>
        <taxon>Agaricomycotina</taxon>
        <taxon>Agaricomycetes</taxon>
        <taxon>Agaricomycetidae</taxon>
        <taxon>Agaricales</taxon>
        <taxon>Marasmiineae</taxon>
        <taxon>Omphalotaceae</taxon>
        <taxon>Marasmiellus</taxon>
    </lineage>
</organism>
<proteinExistence type="inferred from homology"/>
<dbReference type="Gene3D" id="3.40.50.720">
    <property type="entry name" value="NAD(P)-binding Rossmann-like Domain"/>
    <property type="match status" value="1"/>
</dbReference>
<evidence type="ECO:0000256" key="1">
    <source>
        <dbReference type="ARBA" id="ARBA00005725"/>
    </source>
</evidence>
<evidence type="ECO:0000313" key="6">
    <source>
        <dbReference type="EMBL" id="KAK7460421.1"/>
    </source>
</evidence>
<dbReference type="PANTHER" id="PTHR47706">
    <property type="entry name" value="NMRA-LIKE FAMILY PROTEIN"/>
    <property type="match status" value="1"/>
</dbReference>
<feature type="domain" description="NmrA-like" evidence="5">
    <location>
        <begin position="11"/>
        <end position="233"/>
    </location>
</feature>
<keyword evidence="2" id="KW-0521">NADP</keyword>
<evidence type="ECO:0000256" key="4">
    <source>
        <dbReference type="SAM" id="MobiDB-lite"/>
    </source>
</evidence>
<comment type="caution">
    <text evidence="6">The sequence shown here is derived from an EMBL/GenBank/DDBJ whole genome shotgun (WGS) entry which is preliminary data.</text>
</comment>
<gene>
    <name evidence="6" type="ORF">VKT23_009141</name>
</gene>
<evidence type="ECO:0000259" key="5">
    <source>
        <dbReference type="Pfam" id="PF05368"/>
    </source>
</evidence>
<dbReference type="InterPro" id="IPR036291">
    <property type="entry name" value="NAD(P)-bd_dom_sf"/>
</dbReference>
<accession>A0ABR1JEJ8</accession>
<name>A0ABR1JEJ8_9AGAR</name>
<dbReference type="Proteomes" id="UP001498398">
    <property type="component" value="Unassembled WGS sequence"/>
</dbReference>
<evidence type="ECO:0000313" key="7">
    <source>
        <dbReference type="Proteomes" id="UP001498398"/>
    </source>
</evidence>
<comment type="similarity">
    <text evidence="1">Belongs to the NmrA-type oxidoreductase family. Isoflavone reductase subfamily.</text>
</comment>
<dbReference type="SUPFAM" id="SSF51735">
    <property type="entry name" value="NAD(P)-binding Rossmann-fold domains"/>
    <property type="match status" value="1"/>
</dbReference>
<feature type="compositionally biased region" description="Basic and acidic residues" evidence="4">
    <location>
        <begin position="263"/>
        <end position="275"/>
    </location>
</feature>